<keyword evidence="5" id="KW-1015">Disulfide bond</keyword>
<keyword evidence="4" id="KW-0732">Signal</keyword>
<evidence type="ECO:0000256" key="4">
    <source>
        <dbReference type="ARBA" id="ARBA00022729"/>
    </source>
</evidence>
<reference evidence="7 8" key="2">
    <citation type="submission" date="2024-10" db="EMBL/GenBank/DDBJ databases">
        <authorList>
            <person name="Ryan C."/>
        </authorList>
    </citation>
    <scope>NUCLEOTIDE SEQUENCE [LARGE SCALE GENOMIC DNA]</scope>
</reference>
<dbReference type="Pfam" id="PF17181">
    <property type="entry name" value="EPF"/>
    <property type="match status" value="1"/>
</dbReference>
<proteinExistence type="inferred from homology"/>
<evidence type="ECO:0000256" key="1">
    <source>
        <dbReference type="ARBA" id="ARBA00004613"/>
    </source>
</evidence>
<dbReference type="GO" id="GO:0010052">
    <property type="term" value="P:guard cell differentiation"/>
    <property type="evidence" value="ECO:0007669"/>
    <property type="project" value="UniProtKB-UniRule"/>
</dbReference>
<organism evidence="7 8">
    <name type="scientific">Urochloa decumbens</name>
    <dbReference type="NCBI Taxonomy" id="240449"/>
    <lineage>
        <taxon>Eukaryota</taxon>
        <taxon>Viridiplantae</taxon>
        <taxon>Streptophyta</taxon>
        <taxon>Embryophyta</taxon>
        <taxon>Tracheophyta</taxon>
        <taxon>Spermatophyta</taxon>
        <taxon>Magnoliopsida</taxon>
        <taxon>Liliopsida</taxon>
        <taxon>Poales</taxon>
        <taxon>Poaceae</taxon>
        <taxon>PACMAD clade</taxon>
        <taxon>Panicoideae</taxon>
        <taxon>Panicodae</taxon>
        <taxon>Paniceae</taxon>
        <taxon>Melinidinae</taxon>
        <taxon>Urochloa</taxon>
    </lineage>
</organism>
<dbReference type="PANTHER" id="PTHR33109">
    <property type="entry name" value="EPIDERMAL PATTERNING FACTOR-LIKE PROTEIN 4"/>
    <property type="match status" value="1"/>
</dbReference>
<evidence type="ECO:0000256" key="5">
    <source>
        <dbReference type="ARBA" id="ARBA00023157"/>
    </source>
</evidence>
<evidence type="ECO:0000313" key="7">
    <source>
        <dbReference type="EMBL" id="CAL4946795.1"/>
    </source>
</evidence>
<comment type="similarity">
    <text evidence="2 6">Belongs to the plant cysteine rich small secretory peptide family. Epidermal patterning factor subfamily.</text>
</comment>
<evidence type="ECO:0000256" key="6">
    <source>
        <dbReference type="RuleBase" id="RU367102"/>
    </source>
</evidence>
<comment type="subcellular location">
    <subcellularLocation>
        <location evidence="1 6">Secreted</location>
    </subcellularLocation>
</comment>
<name>A0ABC8YPI3_9POAL</name>
<dbReference type="AlphaFoldDB" id="A0ABC8YPI3"/>
<comment type="function">
    <text evidence="6">Controls stomatal patterning.</text>
</comment>
<evidence type="ECO:0000256" key="2">
    <source>
        <dbReference type="ARBA" id="ARBA00008127"/>
    </source>
</evidence>
<keyword evidence="3 6" id="KW-0964">Secreted</keyword>
<keyword evidence="6" id="KW-0217">Developmental protein</keyword>
<dbReference type="Proteomes" id="UP001497457">
    <property type="component" value="Chromosome 17b"/>
</dbReference>
<protein>
    <recommendedName>
        <fullName evidence="6">Epidermal patterning factor-like protein</fullName>
    </recommendedName>
</protein>
<reference evidence="8" key="1">
    <citation type="submission" date="2024-06" db="EMBL/GenBank/DDBJ databases">
        <authorList>
            <person name="Ryan C."/>
        </authorList>
    </citation>
    <scope>NUCLEOTIDE SEQUENCE [LARGE SCALE GENOMIC DNA]</scope>
</reference>
<dbReference type="GO" id="GO:0005576">
    <property type="term" value="C:extracellular region"/>
    <property type="evidence" value="ECO:0007669"/>
    <property type="project" value="UniProtKB-SubCell"/>
</dbReference>
<dbReference type="EMBL" id="OZ075127">
    <property type="protein sequence ID" value="CAL4946795.1"/>
    <property type="molecule type" value="Genomic_DNA"/>
</dbReference>
<sequence>MECYRGTRRWRWSGRSMLKLAGLCLAVAVVCLCGVRSLACSSSTSGCRARTVLLRSDIWRRTAASCGNQVRGCSTTAGGGGGQWRRLMAEGPGSYPPRCTSKCGECTPCYPVHVAVPPGVPVTTEYYPEAWRCKCGNRLYMP</sequence>
<gene>
    <name evidence="7" type="ORF">URODEC1_LOCUS36345</name>
</gene>
<accession>A0ABC8YPI3</accession>
<keyword evidence="8" id="KW-1185">Reference proteome</keyword>
<evidence type="ECO:0000256" key="3">
    <source>
        <dbReference type="ARBA" id="ARBA00022525"/>
    </source>
</evidence>
<dbReference type="PANTHER" id="PTHR33109:SF103">
    <property type="entry name" value="EPIDERMAL PATTERNING FACTOR-LIKE PROTEIN"/>
    <property type="match status" value="1"/>
</dbReference>
<evidence type="ECO:0000313" key="8">
    <source>
        <dbReference type="Proteomes" id="UP001497457"/>
    </source>
</evidence>
<dbReference type="InterPro" id="IPR039455">
    <property type="entry name" value="EPFL"/>
</dbReference>